<feature type="transmembrane region" description="Helical" evidence="1">
    <location>
        <begin position="6"/>
        <end position="28"/>
    </location>
</feature>
<dbReference type="EMBL" id="FMVF01000027">
    <property type="protein sequence ID" value="SCY97982.1"/>
    <property type="molecule type" value="Genomic_DNA"/>
</dbReference>
<proteinExistence type="predicted"/>
<evidence type="ECO:0000313" key="3">
    <source>
        <dbReference type="Proteomes" id="UP000199354"/>
    </source>
</evidence>
<dbReference type="RefSeq" id="WP_091146932.1">
    <property type="nucleotide sequence ID" value="NZ_FMVF01000027.1"/>
</dbReference>
<dbReference type="Proteomes" id="UP000199354">
    <property type="component" value="Unassembled WGS sequence"/>
</dbReference>
<reference evidence="2 3" key="1">
    <citation type="submission" date="2016-10" db="EMBL/GenBank/DDBJ databases">
        <authorList>
            <person name="de Groot N.N."/>
        </authorList>
    </citation>
    <scope>NUCLEOTIDE SEQUENCE [LARGE SCALE GENOMIC DNA]</scope>
    <source>
        <strain evidence="2 3">CGMCC 1.7031</strain>
    </source>
</reference>
<name>A0A1G5KBL3_9FLAO</name>
<keyword evidence="1" id="KW-0472">Membrane</keyword>
<sequence>MIYTKLLFGHFIISIISILAMAGIIEVLNERCSNMVACNFTLINIIWIVLLIIFLCAYVLNGYVSTKNKEVWYKYYSVAFIGILFWMICFAVAPKSTNYKSGEGDIWFLYEFFIVAKSPTNFILDSDEKYSLSFDLFQKFIFPILFSSFQYLGGRLKMRRITNSNAS</sequence>
<evidence type="ECO:0000256" key="1">
    <source>
        <dbReference type="SAM" id="Phobius"/>
    </source>
</evidence>
<accession>A0A1G5KBL3</accession>
<gene>
    <name evidence="2" type="ORF">SAMN02927903_03219</name>
</gene>
<feature type="transmembrane region" description="Helical" evidence="1">
    <location>
        <begin position="40"/>
        <end position="60"/>
    </location>
</feature>
<keyword evidence="1" id="KW-1133">Transmembrane helix</keyword>
<protein>
    <submittedName>
        <fullName evidence="2">Uncharacterized protein</fullName>
    </submittedName>
</protein>
<feature type="transmembrane region" description="Helical" evidence="1">
    <location>
        <begin position="72"/>
        <end position="94"/>
    </location>
</feature>
<organism evidence="2 3">
    <name type="scientific">Flavobacterium caeni</name>
    <dbReference type="NCBI Taxonomy" id="490189"/>
    <lineage>
        <taxon>Bacteria</taxon>
        <taxon>Pseudomonadati</taxon>
        <taxon>Bacteroidota</taxon>
        <taxon>Flavobacteriia</taxon>
        <taxon>Flavobacteriales</taxon>
        <taxon>Flavobacteriaceae</taxon>
        <taxon>Flavobacterium</taxon>
    </lineage>
</organism>
<dbReference type="AlphaFoldDB" id="A0A1G5KBL3"/>
<feature type="transmembrane region" description="Helical" evidence="1">
    <location>
        <begin position="136"/>
        <end position="153"/>
    </location>
</feature>
<keyword evidence="1" id="KW-0812">Transmembrane</keyword>
<keyword evidence="3" id="KW-1185">Reference proteome</keyword>
<evidence type="ECO:0000313" key="2">
    <source>
        <dbReference type="EMBL" id="SCY97982.1"/>
    </source>
</evidence>